<evidence type="ECO:0000256" key="1">
    <source>
        <dbReference type="ARBA" id="ARBA00001947"/>
    </source>
</evidence>
<dbReference type="GO" id="GO:0008270">
    <property type="term" value="F:zinc ion binding"/>
    <property type="evidence" value="ECO:0007669"/>
    <property type="project" value="InterPro"/>
</dbReference>
<keyword evidence="7 9" id="KW-0862">Zinc</keyword>
<dbReference type="InterPro" id="IPR001948">
    <property type="entry name" value="Peptidase_M18"/>
</dbReference>
<gene>
    <name evidence="11" type="ORF">SAMN02949497_4669</name>
</gene>
<keyword evidence="4 9" id="KW-0645">Protease</keyword>
<organism evidence="11 12">
    <name type="scientific">Methylomagnum ishizawai</name>
    <dbReference type="NCBI Taxonomy" id="1760988"/>
    <lineage>
        <taxon>Bacteria</taxon>
        <taxon>Pseudomonadati</taxon>
        <taxon>Pseudomonadota</taxon>
        <taxon>Gammaproteobacteria</taxon>
        <taxon>Methylococcales</taxon>
        <taxon>Methylococcaceae</taxon>
        <taxon>Methylomagnum</taxon>
    </lineage>
</organism>
<dbReference type="SUPFAM" id="SSF101821">
    <property type="entry name" value="Aminopeptidase/glucanase lid domain"/>
    <property type="match status" value="1"/>
</dbReference>
<comment type="similarity">
    <text evidence="2 9">Belongs to the peptidase M18 family.</text>
</comment>
<dbReference type="SUPFAM" id="SSF53187">
    <property type="entry name" value="Zn-dependent exopeptidases"/>
    <property type="match status" value="1"/>
</dbReference>
<protein>
    <recommendedName>
        <fullName evidence="10">M18 family aminopeptidase</fullName>
        <ecNumber evidence="10">3.4.11.-</ecNumber>
    </recommendedName>
</protein>
<dbReference type="AlphaFoldDB" id="A0A1Y6D2S6"/>
<dbReference type="Proteomes" id="UP000192923">
    <property type="component" value="Unassembled WGS sequence"/>
</dbReference>
<dbReference type="OrthoDB" id="5288740at2"/>
<evidence type="ECO:0000256" key="9">
    <source>
        <dbReference type="RuleBase" id="RU004386"/>
    </source>
</evidence>
<dbReference type="GO" id="GO:0005737">
    <property type="term" value="C:cytoplasm"/>
    <property type="evidence" value="ECO:0007669"/>
    <property type="project" value="UniProtKB-ARBA"/>
</dbReference>
<proteinExistence type="inferred from homology"/>
<keyword evidence="12" id="KW-1185">Reference proteome</keyword>
<keyword evidence="8 9" id="KW-0482">Metalloprotease</keyword>
<dbReference type="GO" id="GO:0006508">
    <property type="term" value="P:proteolysis"/>
    <property type="evidence" value="ECO:0007669"/>
    <property type="project" value="UniProtKB-KW"/>
</dbReference>
<dbReference type="PANTHER" id="PTHR28570:SF3">
    <property type="entry name" value="ASPARTYL AMINOPEPTIDASE"/>
    <property type="match status" value="1"/>
</dbReference>
<evidence type="ECO:0000256" key="2">
    <source>
        <dbReference type="ARBA" id="ARBA00008290"/>
    </source>
</evidence>
<evidence type="ECO:0000313" key="12">
    <source>
        <dbReference type="Proteomes" id="UP000192923"/>
    </source>
</evidence>
<dbReference type="RefSeq" id="WP_085216055.1">
    <property type="nucleotide sequence ID" value="NZ_FXAM01000001.1"/>
</dbReference>
<evidence type="ECO:0000256" key="7">
    <source>
        <dbReference type="ARBA" id="ARBA00022833"/>
    </source>
</evidence>
<evidence type="ECO:0000256" key="6">
    <source>
        <dbReference type="ARBA" id="ARBA00022801"/>
    </source>
</evidence>
<keyword evidence="5 9" id="KW-0479">Metal-binding</keyword>
<keyword evidence="3 9" id="KW-0031">Aminopeptidase</keyword>
<comment type="cofactor">
    <cofactor evidence="1 10">
        <name>Zn(2+)</name>
        <dbReference type="ChEBI" id="CHEBI:29105"/>
    </cofactor>
</comment>
<accession>A0A1Y6D2S6</accession>
<dbReference type="Pfam" id="PF02127">
    <property type="entry name" value="Peptidase_M18"/>
    <property type="match status" value="1"/>
</dbReference>
<dbReference type="EC" id="3.4.11.-" evidence="10"/>
<dbReference type="Gene3D" id="2.30.250.10">
    <property type="entry name" value="Aminopeptidase i, Domain 2"/>
    <property type="match status" value="1"/>
</dbReference>
<dbReference type="EMBL" id="FXAM01000001">
    <property type="protein sequence ID" value="SMF97248.1"/>
    <property type="molecule type" value="Genomic_DNA"/>
</dbReference>
<dbReference type="GO" id="GO:0008237">
    <property type="term" value="F:metallopeptidase activity"/>
    <property type="evidence" value="ECO:0007669"/>
    <property type="project" value="UniProtKB-KW"/>
</dbReference>
<reference evidence="11 12" key="1">
    <citation type="submission" date="2016-12" db="EMBL/GenBank/DDBJ databases">
        <authorList>
            <person name="Song W.-J."/>
            <person name="Kurnit D.M."/>
        </authorList>
    </citation>
    <scope>NUCLEOTIDE SEQUENCE [LARGE SCALE GENOMIC DNA]</scope>
    <source>
        <strain evidence="11 12">175</strain>
    </source>
</reference>
<dbReference type="PANTHER" id="PTHR28570">
    <property type="entry name" value="ASPARTYL AMINOPEPTIDASE"/>
    <property type="match status" value="1"/>
</dbReference>
<name>A0A1Y6D2S6_9GAMM</name>
<sequence length="438" mass="47092">MNIAPEPQRHAQDLLDFIDHSPSPWHAAATLETRLLAQGYTPLHEGGTWSLVPGGKHYVIRGGSSLIAFHIGDGALPERGFRIVGAHTDSPGLRLKPKAPHKVENLLRLGVEVYGGPILATFADRDLSLAGRLHLRGPARIETRLLRFPRALARLPNLAIHMNRGVNEDGLKLNKQSELPLLLTGLQGETQPEPRFLGLLAEQADCAPEDILSFELNVYDTQPGAFWGAAGEFIADGQIDNLSSCHAGLTALLAAETGAHTQVAAFFDHEEIGSESHKGAQGGFLADVLERIAHGLGLDAADYKRALAQGFLVSADAAHAYHPNFPNAYEPAHGLRVNGGPAVKINANQRYATDGLGEARFMRLCEQAGVPYQKYAHRTDLACGSTIGPMTSARLGLPAVDCGCPMWAMHSARESAGVLDQAWFAQVLRQFLGVAELP</sequence>
<evidence type="ECO:0000256" key="10">
    <source>
        <dbReference type="RuleBase" id="RU004387"/>
    </source>
</evidence>
<evidence type="ECO:0000256" key="8">
    <source>
        <dbReference type="ARBA" id="ARBA00023049"/>
    </source>
</evidence>
<dbReference type="GO" id="GO:0004177">
    <property type="term" value="F:aminopeptidase activity"/>
    <property type="evidence" value="ECO:0007669"/>
    <property type="project" value="UniProtKB-KW"/>
</dbReference>
<keyword evidence="6 9" id="KW-0378">Hydrolase</keyword>
<dbReference type="PRINTS" id="PR00932">
    <property type="entry name" value="AMINO1PTASE"/>
</dbReference>
<evidence type="ECO:0000313" key="11">
    <source>
        <dbReference type="EMBL" id="SMF97248.1"/>
    </source>
</evidence>
<evidence type="ECO:0000256" key="3">
    <source>
        <dbReference type="ARBA" id="ARBA00022438"/>
    </source>
</evidence>
<evidence type="ECO:0000256" key="5">
    <source>
        <dbReference type="ARBA" id="ARBA00022723"/>
    </source>
</evidence>
<evidence type="ECO:0000256" key="4">
    <source>
        <dbReference type="ARBA" id="ARBA00022670"/>
    </source>
</evidence>
<dbReference type="NCBIfam" id="NF002759">
    <property type="entry name" value="PRK02813.1"/>
    <property type="match status" value="1"/>
</dbReference>
<dbReference type="STRING" id="1760988.SAMN02949497_4669"/>
<dbReference type="CDD" id="cd05658">
    <property type="entry name" value="M18_DAP"/>
    <property type="match status" value="1"/>
</dbReference>
<dbReference type="Gene3D" id="3.40.630.10">
    <property type="entry name" value="Zn peptidases"/>
    <property type="match status" value="1"/>
</dbReference>
<dbReference type="InterPro" id="IPR023358">
    <property type="entry name" value="Peptidase_M18_dom2"/>
</dbReference>